<organism evidence="2 3">
    <name type="scientific">Fragilariopsis cylindrus CCMP1102</name>
    <dbReference type="NCBI Taxonomy" id="635003"/>
    <lineage>
        <taxon>Eukaryota</taxon>
        <taxon>Sar</taxon>
        <taxon>Stramenopiles</taxon>
        <taxon>Ochrophyta</taxon>
        <taxon>Bacillariophyta</taxon>
        <taxon>Bacillariophyceae</taxon>
        <taxon>Bacillariophycidae</taxon>
        <taxon>Bacillariales</taxon>
        <taxon>Bacillariaceae</taxon>
        <taxon>Fragilariopsis</taxon>
    </lineage>
</organism>
<evidence type="ECO:0000313" key="3">
    <source>
        <dbReference type="Proteomes" id="UP000095751"/>
    </source>
</evidence>
<evidence type="ECO:0000313" key="2">
    <source>
        <dbReference type="EMBL" id="OEU13852.1"/>
    </source>
</evidence>
<keyword evidence="3" id="KW-1185">Reference proteome</keyword>
<dbReference type="KEGG" id="fcy:FRACYDRAFT_269949"/>
<dbReference type="InParanoid" id="A0A1E7F6N8"/>
<dbReference type="Proteomes" id="UP000095751">
    <property type="component" value="Unassembled WGS sequence"/>
</dbReference>
<reference evidence="2 3" key="1">
    <citation type="submission" date="2016-09" db="EMBL/GenBank/DDBJ databases">
        <title>Extensive genetic diversity and differential bi-allelic expression allows diatom success in the polar Southern Ocean.</title>
        <authorList>
            <consortium name="DOE Joint Genome Institute"/>
            <person name="Mock T."/>
            <person name="Otillar R.P."/>
            <person name="Strauss J."/>
            <person name="Dupont C."/>
            <person name="Frickenhaus S."/>
            <person name="Maumus F."/>
            <person name="Mcmullan M."/>
            <person name="Sanges R."/>
            <person name="Schmutz J."/>
            <person name="Toseland A."/>
            <person name="Valas R."/>
            <person name="Veluchamy A."/>
            <person name="Ward B.J."/>
            <person name="Allen A."/>
            <person name="Barry K."/>
            <person name="Falciatore A."/>
            <person name="Ferrante M."/>
            <person name="Fortunato A.E."/>
            <person name="Gloeckner G."/>
            <person name="Gruber A."/>
            <person name="Hipkin R."/>
            <person name="Janech M."/>
            <person name="Kroth P."/>
            <person name="Leese F."/>
            <person name="Lindquist E."/>
            <person name="Lyon B.R."/>
            <person name="Martin J."/>
            <person name="Mayer C."/>
            <person name="Parker M."/>
            <person name="Quesneville H."/>
            <person name="Raymond J."/>
            <person name="Uhlig C."/>
            <person name="Valentin K.U."/>
            <person name="Worden A.Z."/>
            <person name="Armbrust E.V."/>
            <person name="Bowler C."/>
            <person name="Green B."/>
            <person name="Moulton V."/>
            <person name="Van Oosterhout C."/>
            <person name="Grigoriev I."/>
        </authorList>
    </citation>
    <scope>NUCLEOTIDE SEQUENCE [LARGE SCALE GENOMIC DNA]</scope>
    <source>
        <strain evidence="2 3">CCMP1102</strain>
    </source>
</reference>
<name>A0A1E7F6N8_9STRA</name>
<feature type="compositionally biased region" description="Low complexity" evidence="1">
    <location>
        <begin position="20"/>
        <end position="33"/>
    </location>
</feature>
<dbReference type="EMBL" id="KV784361">
    <property type="protein sequence ID" value="OEU13852.1"/>
    <property type="molecule type" value="Genomic_DNA"/>
</dbReference>
<sequence>MAGKCQRQLLDLRKAHQLEPTNNNSNKPTSSISGGEDKYNISLPDLMGMLRTVPCWNRRLQELESFVEKTPNLLASCKPWAFFHNRV</sequence>
<proteinExistence type="predicted"/>
<gene>
    <name evidence="2" type="ORF">FRACYDRAFT_269949</name>
</gene>
<evidence type="ECO:0000256" key="1">
    <source>
        <dbReference type="SAM" id="MobiDB-lite"/>
    </source>
</evidence>
<protein>
    <submittedName>
        <fullName evidence="2">Uncharacterized protein</fullName>
    </submittedName>
</protein>
<feature type="region of interest" description="Disordered" evidence="1">
    <location>
        <begin position="14"/>
        <end position="36"/>
    </location>
</feature>
<accession>A0A1E7F6N8</accession>
<dbReference type="AlphaFoldDB" id="A0A1E7F6N8"/>